<feature type="compositionally biased region" description="Basic and acidic residues" evidence="1">
    <location>
        <begin position="160"/>
        <end position="170"/>
    </location>
</feature>
<feature type="domain" description="Putative metallopeptidase" evidence="2">
    <location>
        <begin position="20"/>
        <end position="122"/>
    </location>
</feature>
<feature type="region of interest" description="Disordered" evidence="1">
    <location>
        <begin position="142"/>
        <end position="174"/>
    </location>
</feature>
<sequence>MLLRTQRGVWEGDRGVWEREQPMTADLATHLMLQPVIDDRLSTALCDGRRIFFNARTSAGLDGIRRHHLQAHLVWHCALGHLRPSPLPDLRRWHLACDQEVNAILLLLGFRLPDDAVLFPACIGRSLEQIYAWLDGHPDPSLESPPDLSGGALADPMPDGVRDPQLDPRPPDSGLLLAWEQRLQHSLQRHAGSPHLTGPVAALLASRP</sequence>
<name>A0A1I4QDT3_ECTMO</name>
<dbReference type="STRING" id="195064.SAMN05421721_10464"/>
<reference evidence="3 4" key="1">
    <citation type="submission" date="2016-10" db="EMBL/GenBank/DDBJ databases">
        <authorList>
            <person name="de Groot N.N."/>
        </authorList>
    </citation>
    <scope>NUCLEOTIDE SEQUENCE [LARGE SCALE GENOMIC DNA]</scope>
    <source>
        <strain evidence="3 4">DSM 4180</strain>
    </source>
</reference>
<evidence type="ECO:0000256" key="1">
    <source>
        <dbReference type="SAM" id="MobiDB-lite"/>
    </source>
</evidence>
<gene>
    <name evidence="3" type="ORF">SAMN05421721_10464</name>
</gene>
<proteinExistence type="predicted"/>
<keyword evidence="4" id="KW-1185">Reference proteome</keyword>
<dbReference type="Proteomes" id="UP000199556">
    <property type="component" value="Unassembled WGS sequence"/>
</dbReference>
<evidence type="ECO:0000313" key="3">
    <source>
        <dbReference type="EMBL" id="SFM38177.1"/>
    </source>
</evidence>
<dbReference type="InterPro" id="IPR025154">
    <property type="entry name" value="Put_metallopeptidase_dom"/>
</dbReference>
<protein>
    <submittedName>
        <fullName evidence="3">Putative metallopeptidase domain-containing protein</fullName>
    </submittedName>
</protein>
<dbReference type="AlphaFoldDB" id="A0A1I4QDT3"/>
<dbReference type="EMBL" id="FOUO01000004">
    <property type="protein sequence ID" value="SFM38177.1"/>
    <property type="molecule type" value="Genomic_DNA"/>
</dbReference>
<accession>A0A1I4QDT3</accession>
<organism evidence="3 4">
    <name type="scientific">Ectothiorhodospira mobilis</name>
    <dbReference type="NCBI Taxonomy" id="195064"/>
    <lineage>
        <taxon>Bacteria</taxon>
        <taxon>Pseudomonadati</taxon>
        <taxon>Pseudomonadota</taxon>
        <taxon>Gammaproteobacteria</taxon>
        <taxon>Chromatiales</taxon>
        <taxon>Ectothiorhodospiraceae</taxon>
        <taxon>Ectothiorhodospira</taxon>
    </lineage>
</organism>
<dbReference type="Pfam" id="PF13203">
    <property type="entry name" value="DUF2201_N"/>
    <property type="match status" value="1"/>
</dbReference>
<dbReference type="RefSeq" id="WP_177217576.1">
    <property type="nucleotide sequence ID" value="NZ_FOUO01000004.1"/>
</dbReference>
<evidence type="ECO:0000313" key="4">
    <source>
        <dbReference type="Proteomes" id="UP000199556"/>
    </source>
</evidence>
<evidence type="ECO:0000259" key="2">
    <source>
        <dbReference type="Pfam" id="PF13203"/>
    </source>
</evidence>